<dbReference type="InterPro" id="IPR008928">
    <property type="entry name" value="6-hairpin_glycosidase_sf"/>
</dbReference>
<dbReference type="EMBL" id="CAJPWZ010003116">
    <property type="protein sequence ID" value="CAG2252335.1"/>
    <property type="molecule type" value="Genomic_DNA"/>
</dbReference>
<dbReference type="Pfam" id="PF03633">
    <property type="entry name" value="Glyco_hydro_65C"/>
    <property type="match status" value="1"/>
</dbReference>
<evidence type="ECO:0000256" key="3">
    <source>
        <dbReference type="ARBA" id="ARBA00023295"/>
    </source>
</evidence>
<dbReference type="Proteomes" id="UP000683360">
    <property type="component" value="Unassembled WGS sequence"/>
</dbReference>
<evidence type="ECO:0000313" key="11">
    <source>
        <dbReference type="EMBL" id="CAG2252335.1"/>
    </source>
</evidence>
<feature type="domain" description="Glycoside hydrolase family 65 C-terminal" evidence="10">
    <location>
        <begin position="597"/>
        <end position="654"/>
    </location>
</feature>
<reference evidence="11" key="1">
    <citation type="submission" date="2021-03" db="EMBL/GenBank/DDBJ databases">
        <authorList>
            <person name="Bekaert M."/>
        </authorList>
    </citation>
    <scope>NUCLEOTIDE SEQUENCE</scope>
</reference>
<dbReference type="FunFam" id="1.50.10.10:FF:000023">
    <property type="entry name" value="Protein-glucosylgalactosylhydroxylysine glucosidase"/>
    <property type="match status" value="1"/>
</dbReference>
<dbReference type="OrthoDB" id="200349at2759"/>
<evidence type="ECO:0000256" key="7">
    <source>
        <dbReference type="ARBA" id="ARBA00071505"/>
    </source>
</evidence>
<dbReference type="InterPro" id="IPR005195">
    <property type="entry name" value="Glyco_hydro_65_M"/>
</dbReference>
<evidence type="ECO:0000313" key="12">
    <source>
        <dbReference type="Proteomes" id="UP000683360"/>
    </source>
</evidence>
<dbReference type="GO" id="GO:0047402">
    <property type="term" value="F:protein-glucosylgalactosylhydroxylysine glucosidase activity"/>
    <property type="evidence" value="ECO:0007669"/>
    <property type="project" value="UniProtKB-EC"/>
</dbReference>
<dbReference type="Gene3D" id="1.50.10.10">
    <property type="match status" value="1"/>
</dbReference>
<evidence type="ECO:0000256" key="1">
    <source>
        <dbReference type="ARBA" id="ARBA00006768"/>
    </source>
</evidence>
<comment type="catalytic activity">
    <reaction evidence="4">
        <text>(5R)-5-O-[alpha-D-glucosyl-(1-&gt;2)-beta-D-galactosyl]-5-hydroxy-L-lysyl-[collagen] + H2O = (5R)-5-O-(beta-D-galactosyl)-5-hydroxy-L-lysyl-[collagen] + D-glucose</text>
        <dbReference type="Rhea" id="RHEA:11068"/>
        <dbReference type="Rhea" id="RHEA-COMP:12753"/>
        <dbReference type="Rhea" id="RHEA-COMP:12754"/>
        <dbReference type="ChEBI" id="CHEBI:4167"/>
        <dbReference type="ChEBI" id="CHEBI:15377"/>
        <dbReference type="ChEBI" id="CHEBI:133443"/>
        <dbReference type="ChEBI" id="CHEBI:133452"/>
        <dbReference type="EC" id="3.2.1.107"/>
    </reaction>
</comment>
<keyword evidence="12" id="KW-1185">Reference proteome</keyword>
<protein>
    <recommendedName>
        <fullName evidence="7">Protein-glucosylgalactosylhydroxylysine glucosidase</fullName>
        <ecNumber evidence="6">3.2.1.107</ecNumber>
    </recommendedName>
    <alternativeName>
        <fullName evidence="8">Acid trehalase-like protein 1</fullName>
    </alternativeName>
</protein>
<feature type="domain" description="Glycoside hydrolase family 65 central catalytic" evidence="9">
    <location>
        <begin position="276"/>
        <end position="485"/>
    </location>
</feature>
<evidence type="ECO:0000259" key="10">
    <source>
        <dbReference type="Pfam" id="PF03633"/>
    </source>
</evidence>
<evidence type="ECO:0000256" key="6">
    <source>
        <dbReference type="ARBA" id="ARBA00066430"/>
    </source>
</evidence>
<evidence type="ECO:0000256" key="2">
    <source>
        <dbReference type="ARBA" id="ARBA00022801"/>
    </source>
</evidence>
<sequence>MPPIGNGHIATNVLSDTIYMNGFYNGYREDSHRARLQATSAVDVQFNDGRDSRYYALDMFNGIFYQKIYHPTQNTSITIMYFAHRKYDTLLVTHVSVQQILPTNISFIYSKGGLSQDIDNFSEVKVDNSTTYWSGENKRPETDDLEPMRFHHVWTKKVNISEDFINDSYRSNWISITSIGTDKGEVFSLHRKALEMRHDNLVNQHKQEWNRIWKKGHIEIHGDDKELQRNIHAAFYNILSSLPQKQNVHNPFIGLSPGGLSRGGKINPNKTGGPSNDYAGHVFWDMDTWIMPPIMMFHPNLARLMINSRIRVLDTAKENAKGTGYLGARFPWEQAVTGIETCPWDLASKYQVHVTADVSYALRQYLYVSSKDASIEMLTNGGSSLALEIAKFWESRVNKTDDRNDILGVMGPDEYHYNINNSVFTNYNAKLSLMLPSFLDNNYKGIDLKNKIEIAKYKETASKLKILFDERTRFHPQFEGFRLKDKIKQSDVVLLGFPLLMPMDPEIRRNDLVSYEKMTDQFGPDTGTWSMHTVGWLELQDEQKAQEMFKMLLRNINGPFKVFSEKPSNSPDGPRCVNFITGAGGLLQAVIFGYGGIRIRESQLDLNPHLLPGFNRWAMKGLKYKGFEFDVSVNQSDIQVTLISVSDGQSALTIQSSSKKELNTQIGMTYTLERGKLVFEVKDFPNRTPTTGVNTAAGVDKCVGFETTLLFFIVTCYHILS</sequence>
<keyword evidence="3 11" id="KW-0326">Glycosidase</keyword>
<dbReference type="PANTHER" id="PTHR11051:SF8">
    <property type="entry name" value="PROTEIN-GLUCOSYLGALACTOSYLHYDROXYLYSINE GLUCOSIDASE"/>
    <property type="match status" value="1"/>
</dbReference>
<dbReference type="InterPro" id="IPR005194">
    <property type="entry name" value="Glyco_hydro_65_C"/>
</dbReference>
<dbReference type="InterPro" id="IPR012341">
    <property type="entry name" value="6hp_glycosidase-like_sf"/>
</dbReference>
<organism evidence="11 12">
    <name type="scientific">Mytilus edulis</name>
    <name type="common">Blue mussel</name>
    <dbReference type="NCBI Taxonomy" id="6550"/>
    <lineage>
        <taxon>Eukaryota</taxon>
        <taxon>Metazoa</taxon>
        <taxon>Spiralia</taxon>
        <taxon>Lophotrochozoa</taxon>
        <taxon>Mollusca</taxon>
        <taxon>Bivalvia</taxon>
        <taxon>Autobranchia</taxon>
        <taxon>Pteriomorphia</taxon>
        <taxon>Mytilida</taxon>
        <taxon>Mytiloidea</taxon>
        <taxon>Mytilidae</taxon>
        <taxon>Mytilinae</taxon>
        <taxon>Mytilus</taxon>
    </lineage>
</organism>
<evidence type="ECO:0000259" key="9">
    <source>
        <dbReference type="Pfam" id="PF03632"/>
    </source>
</evidence>
<gene>
    <name evidence="11" type="ORF">MEDL_63930</name>
</gene>
<proteinExistence type="inferred from homology"/>
<keyword evidence="2 11" id="KW-0378">Hydrolase</keyword>
<dbReference type="EC" id="3.2.1.107" evidence="6"/>
<dbReference type="SUPFAM" id="SSF48208">
    <property type="entry name" value="Six-hairpin glycosidases"/>
    <property type="match status" value="1"/>
</dbReference>
<evidence type="ECO:0000256" key="5">
    <source>
        <dbReference type="ARBA" id="ARBA00053339"/>
    </source>
</evidence>
<dbReference type="PANTHER" id="PTHR11051">
    <property type="entry name" value="GLYCOSYL HYDROLASE-RELATED"/>
    <property type="match status" value="1"/>
</dbReference>
<evidence type="ECO:0000256" key="4">
    <source>
        <dbReference type="ARBA" id="ARBA00051415"/>
    </source>
</evidence>
<comment type="similarity">
    <text evidence="1">Belongs to the glycosyl hydrolase 65 family.</text>
</comment>
<comment type="caution">
    <text evidence="11">The sequence shown here is derived from an EMBL/GenBank/DDBJ whole genome shotgun (WGS) entry which is preliminary data.</text>
</comment>
<name>A0A8S3V4S6_MYTED</name>
<evidence type="ECO:0000256" key="8">
    <source>
        <dbReference type="ARBA" id="ARBA00079982"/>
    </source>
</evidence>
<dbReference type="Pfam" id="PF03632">
    <property type="entry name" value="Glyco_hydro_65m"/>
    <property type="match status" value="1"/>
</dbReference>
<dbReference type="GO" id="GO:0005975">
    <property type="term" value="P:carbohydrate metabolic process"/>
    <property type="evidence" value="ECO:0007669"/>
    <property type="project" value="InterPro"/>
</dbReference>
<dbReference type="Gene3D" id="2.60.420.10">
    <property type="entry name" value="Maltose phosphorylase, domain 3"/>
    <property type="match status" value="1"/>
</dbReference>
<dbReference type="AlphaFoldDB" id="A0A8S3V4S6"/>
<comment type="function">
    <text evidence="5">Catalyzes the hydrolysis of glucose from the disaccharide unit linked to hydroxylysine residues of collagen and collagen-like proteins.</text>
</comment>
<accession>A0A8S3V4S6</accession>